<dbReference type="AlphaFoldDB" id="A0A1J4V7S2"/>
<proteinExistence type="predicted"/>
<evidence type="ECO:0008006" key="5">
    <source>
        <dbReference type="Google" id="ProtNLM"/>
    </source>
</evidence>
<gene>
    <name evidence="3" type="ORF">AUJ44_03210</name>
</gene>
<dbReference type="EMBL" id="MNVO01000048">
    <property type="protein sequence ID" value="OIO32088.1"/>
    <property type="molecule type" value="Genomic_DNA"/>
</dbReference>
<name>A0A1J4V7S2_9BACT</name>
<feature type="region of interest" description="Disordered" evidence="1">
    <location>
        <begin position="44"/>
        <end position="105"/>
    </location>
</feature>
<dbReference type="Proteomes" id="UP000183206">
    <property type="component" value="Unassembled WGS sequence"/>
</dbReference>
<feature type="compositionally biased region" description="Basic and acidic residues" evidence="1">
    <location>
        <begin position="65"/>
        <end position="98"/>
    </location>
</feature>
<organism evidence="3 4">
    <name type="scientific">Candidatus Nomurabacteria bacterium CG1_02_47_685</name>
    <dbReference type="NCBI Taxonomy" id="1805282"/>
    <lineage>
        <taxon>Bacteria</taxon>
        <taxon>Candidatus Nomuraibacteriota</taxon>
    </lineage>
</organism>
<dbReference type="STRING" id="1805282.AUJ44_03210"/>
<sequence>MKYLPSKKIIVVLVIPIAIGIIFVTGKNIWGTRGVIFDRGITTSSGIAAGEPDSDGDGLPDWEEALWKTDPRNTDSDRDGTPDGEEVTVKRDPTKPGPDDVFPSPDAMLQTKQSSPIQYSEQTAGGQVVSKFITNYLTAQDSGDITPEEEQEMIIAAANNMAENYPLPKQYMVDNIIVAGETDARSIKEYGNKLGEVFLVFLAKYPENEIAIMKSIASSKDAAQAQILSRKKSGYRDLVNDLLAMHIPKPAANIHLGFVNSYSGIYTAMDNIDKIASDPMRAAIGLKEYEVFAQKLQPISLEIQNLFINTGVDFTLEENGYTFLHKKQ</sequence>
<feature type="transmembrane region" description="Helical" evidence="2">
    <location>
        <begin position="9"/>
        <end position="30"/>
    </location>
</feature>
<evidence type="ECO:0000256" key="1">
    <source>
        <dbReference type="SAM" id="MobiDB-lite"/>
    </source>
</evidence>
<evidence type="ECO:0000313" key="3">
    <source>
        <dbReference type="EMBL" id="OIO32088.1"/>
    </source>
</evidence>
<evidence type="ECO:0000256" key="2">
    <source>
        <dbReference type="SAM" id="Phobius"/>
    </source>
</evidence>
<keyword evidence="2" id="KW-0812">Transmembrane</keyword>
<feature type="compositionally biased region" description="Acidic residues" evidence="1">
    <location>
        <begin position="52"/>
        <end position="64"/>
    </location>
</feature>
<keyword evidence="2" id="KW-0472">Membrane</keyword>
<reference evidence="3 4" key="1">
    <citation type="journal article" date="2016" name="Environ. Microbiol.">
        <title>Genomic resolution of a cold subsurface aquifer community provides metabolic insights for novel microbes adapted to high CO concentrations.</title>
        <authorList>
            <person name="Probst A.J."/>
            <person name="Castelle C.J."/>
            <person name="Singh A."/>
            <person name="Brown C.T."/>
            <person name="Anantharaman K."/>
            <person name="Sharon I."/>
            <person name="Hug L.A."/>
            <person name="Burstein D."/>
            <person name="Emerson J.B."/>
            <person name="Thomas B.C."/>
            <person name="Banfield J.F."/>
        </authorList>
    </citation>
    <scope>NUCLEOTIDE SEQUENCE [LARGE SCALE GENOMIC DNA]</scope>
    <source>
        <strain evidence="3">CG1_02_47_685</strain>
    </source>
</reference>
<comment type="caution">
    <text evidence="3">The sequence shown here is derived from an EMBL/GenBank/DDBJ whole genome shotgun (WGS) entry which is preliminary data.</text>
</comment>
<keyword evidence="2" id="KW-1133">Transmembrane helix</keyword>
<evidence type="ECO:0000313" key="4">
    <source>
        <dbReference type="Proteomes" id="UP000183206"/>
    </source>
</evidence>
<accession>A0A1J4V7S2</accession>
<protein>
    <recommendedName>
        <fullName evidence="5">Thrombospondin type 3 repeat superfamily protein</fullName>
    </recommendedName>
</protein>